<proteinExistence type="predicted"/>
<dbReference type="EMBL" id="JAFNEN010000151">
    <property type="protein sequence ID" value="KAG8191821.1"/>
    <property type="molecule type" value="Genomic_DNA"/>
</dbReference>
<gene>
    <name evidence="2" type="ORF">JTE90_022813</name>
</gene>
<dbReference type="Proteomes" id="UP000827092">
    <property type="component" value="Unassembled WGS sequence"/>
</dbReference>
<evidence type="ECO:0000256" key="1">
    <source>
        <dbReference type="SAM" id="SignalP"/>
    </source>
</evidence>
<sequence>MGFDQLCVLWGVLVAVTVNVAAGDTVYEALGRQGDLSKNFLLGSNYITRRSKSKRGEHESRVSGDIRTRNFGRHFSVEISLFSVLQVA</sequence>
<feature type="signal peptide" evidence="1">
    <location>
        <begin position="1"/>
        <end position="22"/>
    </location>
</feature>
<keyword evidence="3" id="KW-1185">Reference proteome</keyword>
<name>A0AAV6V855_9ARAC</name>
<comment type="caution">
    <text evidence="2">The sequence shown here is derived from an EMBL/GenBank/DDBJ whole genome shotgun (WGS) entry which is preliminary data.</text>
</comment>
<evidence type="ECO:0008006" key="4">
    <source>
        <dbReference type="Google" id="ProtNLM"/>
    </source>
</evidence>
<keyword evidence="1" id="KW-0732">Signal</keyword>
<dbReference type="AlphaFoldDB" id="A0AAV6V855"/>
<evidence type="ECO:0000313" key="3">
    <source>
        <dbReference type="Proteomes" id="UP000827092"/>
    </source>
</evidence>
<protein>
    <recommendedName>
        <fullName evidence="4">Secreted protein</fullName>
    </recommendedName>
</protein>
<evidence type="ECO:0000313" key="2">
    <source>
        <dbReference type="EMBL" id="KAG8191821.1"/>
    </source>
</evidence>
<feature type="chain" id="PRO_5043585812" description="Secreted protein" evidence="1">
    <location>
        <begin position="23"/>
        <end position="88"/>
    </location>
</feature>
<organism evidence="2 3">
    <name type="scientific">Oedothorax gibbosus</name>
    <dbReference type="NCBI Taxonomy" id="931172"/>
    <lineage>
        <taxon>Eukaryota</taxon>
        <taxon>Metazoa</taxon>
        <taxon>Ecdysozoa</taxon>
        <taxon>Arthropoda</taxon>
        <taxon>Chelicerata</taxon>
        <taxon>Arachnida</taxon>
        <taxon>Araneae</taxon>
        <taxon>Araneomorphae</taxon>
        <taxon>Entelegynae</taxon>
        <taxon>Araneoidea</taxon>
        <taxon>Linyphiidae</taxon>
        <taxon>Erigoninae</taxon>
        <taxon>Oedothorax</taxon>
    </lineage>
</organism>
<reference evidence="2 3" key="1">
    <citation type="journal article" date="2022" name="Nat. Ecol. Evol.">
        <title>A masculinizing supergene underlies an exaggerated male reproductive morph in a spider.</title>
        <authorList>
            <person name="Hendrickx F."/>
            <person name="De Corte Z."/>
            <person name="Sonet G."/>
            <person name="Van Belleghem S.M."/>
            <person name="Kostlbacher S."/>
            <person name="Vangestel C."/>
        </authorList>
    </citation>
    <scope>NUCLEOTIDE SEQUENCE [LARGE SCALE GENOMIC DNA]</scope>
    <source>
        <strain evidence="2">W744_W776</strain>
    </source>
</reference>
<accession>A0AAV6V855</accession>